<dbReference type="EMBL" id="JAGGLV010000004">
    <property type="protein sequence ID" value="MBP2111673.1"/>
    <property type="molecule type" value="Genomic_DNA"/>
</dbReference>
<keyword evidence="6" id="KW-1185">Reference proteome</keyword>
<dbReference type="PANTHER" id="PTHR30502">
    <property type="entry name" value="2-KETO-3-DEOXY-L-RHAMNONATE ALDOLASE"/>
    <property type="match status" value="1"/>
</dbReference>
<accession>A0ABS4NNT0</accession>
<dbReference type="Gene3D" id="3.20.20.60">
    <property type="entry name" value="Phosphoenolpyruvate-binding domains"/>
    <property type="match status" value="1"/>
</dbReference>
<dbReference type="InterPro" id="IPR015813">
    <property type="entry name" value="Pyrv/PenolPyrv_kinase-like_dom"/>
</dbReference>
<dbReference type="InterPro" id="IPR005000">
    <property type="entry name" value="Aldolase/citrate-lyase_domain"/>
</dbReference>
<comment type="caution">
    <text evidence="5">The sequence shown here is derived from an EMBL/GenBank/DDBJ whole genome shotgun (WGS) entry which is preliminary data.</text>
</comment>
<sequence length="258" mass="28332">MSANPLKQKLGSNTPIIGIWSIVPSPILSEIFGLSGLDFQIFDMEHGIYNLQTLDSSIRSCEGSGCASIVRIPQISQTVVQSVMDLGTDGIIVPQIMTKEDVDSVIQFMRYAPEGVRGYNPFTRAAQYSNPLSNDQGKMNNDYGFSSIIIENATSYALIDDILTVPQLDMVYLGVYDMSIALGCKGNVQDPVILKFVECCVKKIRDAGKAAGMMVRSKEDIQHAYSLGANVLVYGVDSNLIYQSSREAVDHMKDIFYS</sequence>
<protein>
    <submittedName>
        <fullName evidence="5">4-hydroxy-2-oxoheptanedioate aldolase</fullName>
        <ecNumber evidence="5">4.1.2.52</ecNumber>
    </submittedName>
</protein>
<keyword evidence="2" id="KW-0479">Metal-binding</keyword>
<comment type="similarity">
    <text evidence="1">Belongs to the HpcH/HpaI aldolase family.</text>
</comment>
<reference evidence="5 6" key="1">
    <citation type="submission" date="2021-03" db="EMBL/GenBank/DDBJ databases">
        <title>Genomic Encyclopedia of Type Strains, Phase IV (KMG-IV): sequencing the most valuable type-strain genomes for metagenomic binning, comparative biology and taxonomic classification.</title>
        <authorList>
            <person name="Goeker M."/>
        </authorList>
    </citation>
    <scope>NUCLEOTIDE SEQUENCE [LARGE SCALE GENOMIC DNA]</scope>
    <source>
        <strain evidence="5 6">DSM 101953</strain>
    </source>
</reference>
<dbReference type="GO" id="GO:0016829">
    <property type="term" value="F:lyase activity"/>
    <property type="evidence" value="ECO:0007669"/>
    <property type="project" value="UniProtKB-KW"/>
</dbReference>
<proteinExistence type="inferred from homology"/>
<dbReference type="InterPro" id="IPR050251">
    <property type="entry name" value="HpcH-HpaI_aldolase"/>
</dbReference>
<evidence type="ECO:0000313" key="6">
    <source>
        <dbReference type="Proteomes" id="UP000773462"/>
    </source>
</evidence>
<feature type="domain" description="HpcH/HpaI aldolase/citrate lyase" evidence="4">
    <location>
        <begin position="17"/>
        <end position="241"/>
    </location>
</feature>
<dbReference type="Proteomes" id="UP000773462">
    <property type="component" value="Unassembled WGS sequence"/>
</dbReference>
<dbReference type="Pfam" id="PF03328">
    <property type="entry name" value="HpcH_HpaI"/>
    <property type="match status" value="1"/>
</dbReference>
<dbReference type="InterPro" id="IPR040442">
    <property type="entry name" value="Pyrv_kinase-like_dom_sf"/>
</dbReference>
<gene>
    <name evidence="5" type="ORF">J2Z70_001814</name>
</gene>
<dbReference type="PANTHER" id="PTHR30502:SF0">
    <property type="entry name" value="PHOSPHOENOLPYRUVATE CARBOXYLASE FAMILY PROTEIN"/>
    <property type="match status" value="1"/>
</dbReference>
<evidence type="ECO:0000259" key="4">
    <source>
        <dbReference type="Pfam" id="PF03328"/>
    </source>
</evidence>
<dbReference type="RefSeq" id="WP_209871703.1">
    <property type="nucleotide sequence ID" value="NZ_JAGGLV010000004.1"/>
</dbReference>
<dbReference type="EC" id="4.1.2.52" evidence="5"/>
<dbReference type="SUPFAM" id="SSF51621">
    <property type="entry name" value="Phosphoenolpyruvate/pyruvate domain"/>
    <property type="match status" value="1"/>
</dbReference>
<evidence type="ECO:0000256" key="3">
    <source>
        <dbReference type="ARBA" id="ARBA00023239"/>
    </source>
</evidence>
<name>A0ABS4NNT0_9BACL</name>
<keyword evidence="3 5" id="KW-0456">Lyase</keyword>
<evidence type="ECO:0000256" key="2">
    <source>
        <dbReference type="ARBA" id="ARBA00022723"/>
    </source>
</evidence>
<organism evidence="5 6">
    <name type="scientific">Paenibacillus silagei</name>
    <dbReference type="NCBI Taxonomy" id="1670801"/>
    <lineage>
        <taxon>Bacteria</taxon>
        <taxon>Bacillati</taxon>
        <taxon>Bacillota</taxon>
        <taxon>Bacilli</taxon>
        <taxon>Bacillales</taxon>
        <taxon>Paenibacillaceae</taxon>
        <taxon>Paenibacillus</taxon>
    </lineage>
</organism>
<evidence type="ECO:0000313" key="5">
    <source>
        <dbReference type="EMBL" id="MBP2111673.1"/>
    </source>
</evidence>
<evidence type="ECO:0000256" key="1">
    <source>
        <dbReference type="ARBA" id="ARBA00005568"/>
    </source>
</evidence>